<dbReference type="InterPro" id="IPR004812">
    <property type="entry name" value="Efflux_drug-R_Bcr/CmlA"/>
</dbReference>
<feature type="transmembrane region" description="Helical" evidence="8">
    <location>
        <begin position="211"/>
        <end position="230"/>
    </location>
</feature>
<feature type="transmembrane region" description="Helical" evidence="8">
    <location>
        <begin position="303"/>
        <end position="328"/>
    </location>
</feature>
<dbReference type="Proteomes" id="UP000298179">
    <property type="component" value="Unassembled WGS sequence"/>
</dbReference>
<dbReference type="InterPro" id="IPR020846">
    <property type="entry name" value="MFS_dom"/>
</dbReference>
<name>A0A4Y8REW7_9HYPH</name>
<keyword evidence="3 8" id="KW-0813">Transport</keyword>
<evidence type="ECO:0000313" key="11">
    <source>
        <dbReference type="EMBL" id="TFF27840.1"/>
    </source>
</evidence>
<feature type="transmembrane region" description="Helical" evidence="8">
    <location>
        <begin position="340"/>
        <end position="362"/>
    </location>
</feature>
<keyword evidence="8" id="KW-0997">Cell inner membrane</keyword>
<feature type="transmembrane region" description="Helical" evidence="8">
    <location>
        <begin position="242"/>
        <end position="264"/>
    </location>
</feature>
<feature type="transmembrane region" description="Helical" evidence="8">
    <location>
        <begin position="98"/>
        <end position="119"/>
    </location>
</feature>
<organism evidence="10 12">
    <name type="scientific">Jiella endophytica</name>
    <dbReference type="NCBI Taxonomy" id="2558362"/>
    <lineage>
        <taxon>Bacteria</taxon>
        <taxon>Pseudomonadati</taxon>
        <taxon>Pseudomonadota</taxon>
        <taxon>Alphaproteobacteria</taxon>
        <taxon>Hyphomicrobiales</taxon>
        <taxon>Aurantimonadaceae</taxon>
        <taxon>Jiella</taxon>
    </lineage>
</organism>
<comment type="subcellular location">
    <subcellularLocation>
        <location evidence="8">Cell inner membrane</location>
        <topology evidence="8">Multi-pass membrane protein</topology>
    </subcellularLocation>
    <subcellularLocation>
        <location evidence="1">Cell membrane</location>
        <topology evidence="1">Multi-pass membrane protein</topology>
    </subcellularLocation>
</comment>
<evidence type="ECO:0000256" key="6">
    <source>
        <dbReference type="ARBA" id="ARBA00022989"/>
    </source>
</evidence>
<evidence type="ECO:0000259" key="9">
    <source>
        <dbReference type="PROSITE" id="PS50850"/>
    </source>
</evidence>
<evidence type="ECO:0000256" key="1">
    <source>
        <dbReference type="ARBA" id="ARBA00004651"/>
    </source>
</evidence>
<dbReference type="PANTHER" id="PTHR23502">
    <property type="entry name" value="MAJOR FACILITATOR SUPERFAMILY"/>
    <property type="match status" value="1"/>
</dbReference>
<feature type="transmembrane region" description="Helical" evidence="8">
    <location>
        <begin position="162"/>
        <end position="181"/>
    </location>
</feature>
<evidence type="ECO:0000256" key="7">
    <source>
        <dbReference type="ARBA" id="ARBA00023136"/>
    </source>
</evidence>
<dbReference type="PANTHER" id="PTHR23502:SF132">
    <property type="entry name" value="POLYAMINE TRANSPORTER 2-RELATED"/>
    <property type="match status" value="1"/>
</dbReference>
<dbReference type="InterPro" id="IPR011701">
    <property type="entry name" value="MFS"/>
</dbReference>
<comment type="caution">
    <text evidence="10">The sequence shown here is derived from an EMBL/GenBank/DDBJ whole genome shotgun (WGS) entry which is preliminary data.</text>
</comment>
<dbReference type="AlphaFoldDB" id="A0A4Y8REW7"/>
<keyword evidence="7 8" id="KW-0472">Membrane</keyword>
<dbReference type="EMBL" id="SOZD01000001">
    <property type="protein sequence ID" value="TFF27840.1"/>
    <property type="molecule type" value="Genomic_DNA"/>
</dbReference>
<dbReference type="GO" id="GO:0005886">
    <property type="term" value="C:plasma membrane"/>
    <property type="evidence" value="ECO:0007669"/>
    <property type="project" value="UniProtKB-SubCell"/>
</dbReference>
<dbReference type="EMBL" id="SOZD01000005">
    <property type="protein sequence ID" value="TFF20866.1"/>
    <property type="molecule type" value="Genomic_DNA"/>
</dbReference>
<dbReference type="NCBIfam" id="TIGR00710">
    <property type="entry name" value="efflux_Bcr_CflA"/>
    <property type="match status" value="1"/>
</dbReference>
<evidence type="ECO:0000313" key="10">
    <source>
        <dbReference type="EMBL" id="TFF20866.1"/>
    </source>
</evidence>
<accession>A0A4Y8REW7</accession>
<feature type="transmembrane region" description="Helical" evidence="8">
    <location>
        <begin position="276"/>
        <end position="297"/>
    </location>
</feature>
<keyword evidence="12" id="KW-1185">Reference proteome</keyword>
<feature type="transmembrane region" description="Helical" evidence="8">
    <location>
        <begin position="73"/>
        <end position="92"/>
    </location>
</feature>
<feature type="transmembrane region" description="Helical" evidence="8">
    <location>
        <begin position="131"/>
        <end position="150"/>
    </location>
</feature>
<evidence type="ECO:0000256" key="8">
    <source>
        <dbReference type="RuleBase" id="RU365088"/>
    </source>
</evidence>
<comment type="caution">
    <text evidence="8">Lacks conserved residue(s) required for the propagation of feature annotation.</text>
</comment>
<evidence type="ECO:0000313" key="12">
    <source>
        <dbReference type="Proteomes" id="UP000298179"/>
    </source>
</evidence>
<dbReference type="Pfam" id="PF07690">
    <property type="entry name" value="MFS_1"/>
    <property type="match status" value="1"/>
</dbReference>
<proteinExistence type="inferred from homology"/>
<dbReference type="PROSITE" id="PS50850">
    <property type="entry name" value="MFS"/>
    <property type="match status" value="1"/>
</dbReference>
<dbReference type="CDD" id="cd17320">
    <property type="entry name" value="MFS_MdfA_MDR_like"/>
    <property type="match status" value="1"/>
</dbReference>
<evidence type="ECO:0000256" key="3">
    <source>
        <dbReference type="ARBA" id="ARBA00022448"/>
    </source>
</evidence>
<sequence>MPYWELVLLVACMMAMNAAAIDIFIPALQDIGTALEVSDSNRRQFVITAYLLGFGAGQILYGPVSDRFGRRRVLLVGIAIYVIAAGFGTFSTSFTMLLALRAIQGFGASATRVIAISVVRDCFGGRRMASVMSLVMMVFMAIPVVAPNIGQGIMLFGSWREIFILVAVFGAGVGIWAALRLPETLAPENRRELTGKRVAEAFRIVLTNRIAFGYTISTATIFGVLFGFINQAEQIYTQSYGLGPYFTLAFSATAIFMAVASFLNSRLVETFGMRRLSHGALIGFMATAALHLAVAYFCGGQAPLWFFIPVMTFNFCLFGFIGTNFNALAMDPLGHVAGTASAVLGFMQTFGGGIIGAVIGYFYDGTLIPLLCGFIVLSILSILCVYLAEGRLFDAKYDAVTTPHPEEAKPSAAE</sequence>
<dbReference type="Gene3D" id="1.20.1720.10">
    <property type="entry name" value="Multidrug resistance protein D"/>
    <property type="match status" value="1"/>
</dbReference>
<dbReference type="InterPro" id="IPR036259">
    <property type="entry name" value="MFS_trans_sf"/>
</dbReference>
<gene>
    <name evidence="11" type="ORF">E3C22_00475</name>
    <name evidence="10" type="ORF">E3C22_17515</name>
</gene>
<dbReference type="OrthoDB" id="9800416at2"/>
<dbReference type="GO" id="GO:1990961">
    <property type="term" value="P:xenobiotic detoxification by transmembrane export across the plasma membrane"/>
    <property type="evidence" value="ECO:0007669"/>
    <property type="project" value="InterPro"/>
</dbReference>
<reference evidence="10 12" key="1">
    <citation type="submission" date="2019-03" db="EMBL/GenBank/DDBJ databases">
        <title>Jiella endophytica sp. nov., a novel endophytic bacterium isolated from root of Ficus microcarpa Linn. f.</title>
        <authorList>
            <person name="Tuo L."/>
        </authorList>
    </citation>
    <scope>NUCLEOTIDE SEQUENCE [LARGE SCALE GENOMIC DNA]</scope>
    <source>
        <strain evidence="10 12">CBS5Q-3</strain>
    </source>
</reference>
<keyword evidence="4" id="KW-1003">Cell membrane</keyword>
<evidence type="ECO:0000256" key="5">
    <source>
        <dbReference type="ARBA" id="ARBA00022692"/>
    </source>
</evidence>
<evidence type="ECO:0000256" key="2">
    <source>
        <dbReference type="ARBA" id="ARBA00006236"/>
    </source>
</evidence>
<protein>
    <recommendedName>
        <fullName evidence="8">Bcr/CflA family efflux transporter</fullName>
    </recommendedName>
</protein>
<dbReference type="SUPFAM" id="SSF103473">
    <property type="entry name" value="MFS general substrate transporter"/>
    <property type="match status" value="1"/>
</dbReference>
<evidence type="ECO:0000256" key="4">
    <source>
        <dbReference type="ARBA" id="ARBA00022475"/>
    </source>
</evidence>
<feature type="domain" description="Major facilitator superfamily (MFS) profile" evidence="9">
    <location>
        <begin position="6"/>
        <end position="396"/>
    </location>
</feature>
<keyword evidence="5 8" id="KW-0812">Transmembrane</keyword>
<dbReference type="GO" id="GO:0042910">
    <property type="term" value="F:xenobiotic transmembrane transporter activity"/>
    <property type="evidence" value="ECO:0007669"/>
    <property type="project" value="InterPro"/>
</dbReference>
<comment type="similarity">
    <text evidence="2 8">Belongs to the major facilitator superfamily. Bcr/CmlA family.</text>
</comment>
<keyword evidence="6 8" id="KW-1133">Transmembrane helix</keyword>
<feature type="transmembrane region" description="Helical" evidence="8">
    <location>
        <begin position="44"/>
        <end position="61"/>
    </location>
</feature>
<feature type="transmembrane region" description="Helical" evidence="8">
    <location>
        <begin position="368"/>
        <end position="388"/>
    </location>
</feature>